<proteinExistence type="predicted"/>
<feature type="region of interest" description="Disordered" evidence="1">
    <location>
        <begin position="30"/>
        <end position="77"/>
    </location>
</feature>
<keyword evidence="3" id="KW-1185">Reference proteome</keyword>
<dbReference type="EMBL" id="RBNI01008865">
    <property type="protein sequence ID" value="RUP44476.1"/>
    <property type="molecule type" value="Genomic_DNA"/>
</dbReference>
<evidence type="ECO:0000313" key="2">
    <source>
        <dbReference type="EMBL" id="RUP44476.1"/>
    </source>
</evidence>
<dbReference type="AlphaFoldDB" id="A0A433D0X6"/>
<dbReference type="Proteomes" id="UP000268093">
    <property type="component" value="Unassembled WGS sequence"/>
</dbReference>
<name>A0A433D0X6_9FUNG</name>
<protein>
    <submittedName>
        <fullName evidence="2">Uncharacterized protein</fullName>
    </submittedName>
</protein>
<accession>A0A433D0X6</accession>
<organism evidence="2 3">
    <name type="scientific">Jimgerdemannia flammicorona</name>
    <dbReference type="NCBI Taxonomy" id="994334"/>
    <lineage>
        <taxon>Eukaryota</taxon>
        <taxon>Fungi</taxon>
        <taxon>Fungi incertae sedis</taxon>
        <taxon>Mucoromycota</taxon>
        <taxon>Mucoromycotina</taxon>
        <taxon>Endogonomycetes</taxon>
        <taxon>Endogonales</taxon>
        <taxon>Endogonaceae</taxon>
        <taxon>Jimgerdemannia</taxon>
    </lineage>
</organism>
<feature type="compositionally biased region" description="Basic residues" evidence="1">
    <location>
        <begin position="41"/>
        <end position="52"/>
    </location>
</feature>
<evidence type="ECO:0000313" key="3">
    <source>
        <dbReference type="Proteomes" id="UP000268093"/>
    </source>
</evidence>
<comment type="caution">
    <text evidence="2">The sequence shown here is derived from an EMBL/GenBank/DDBJ whole genome shotgun (WGS) entry which is preliminary data.</text>
</comment>
<reference evidence="2 3" key="1">
    <citation type="journal article" date="2018" name="New Phytol.">
        <title>Phylogenomics of Endogonaceae and evolution of mycorrhizas within Mucoromycota.</title>
        <authorList>
            <person name="Chang Y."/>
            <person name="Desiro A."/>
            <person name="Na H."/>
            <person name="Sandor L."/>
            <person name="Lipzen A."/>
            <person name="Clum A."/>
            <person name="Barry K."/>
            <person name="Grigoriev I.V."/>
            <person name="Martin F.M."/>
            <person name="Stajich J.E."/>
            <person name="Smith M.E."/>
            <person name="Bonito G."/>
            <person name="Spatafora J.W."/>
        </authorList>
    </citation>
    <scope>NUCLEOTIDE SEQUENCE [LARGE SCALE GENOMIC DNA]</scope>
    <source>
        <strain evidence="2 3">GMNB39</strain>
    </source>
</reference>
<gene>
    <name evidence="2" type="ORF">BC936DRAFT_149408</name>
</gene>
<feature type="compositionally biased region" description="Basic and acidic residues" evidence="1">
    <location>
        <begin position="67"/>
        <end position="77"/>
    </location>
</feature>
<evidence type="ECO:0000256" key="1">
    <source>
        <dbReference type="SAM" id="MobiDB-lite"/>
    </source>
</evidence>
<sequence length="238" mass="26410">MSSLHRSKLRNSVLKQTNFISLSHIRCSSPCTSSLAGRPPPRLRRESRRRRKPESDGDGNPRSGIRLSHEKGRAERRINRTKSLFSTNSASKSYNTLTSQHCGRGSLPGGFGGQLSVRLEERRRCAGGGSRGDGRVSVRGVHAVVSQVLVVSYRHDGRGREREEEAVGLVPCLWFQIENGHVAICLNQFISSLGLQFISVKLPDCSGIVDGQNWKDYFGPFALRVFTKDHTEEIVCGH</sequence>